<comment type="cofactor">
    <cofactor evidence="1 10">
        <name>Mg(2+)</name>
        <dbReference type="ChEBI" id="CHEBI:18420"/>
    </cofactor>
</comment>
<dbReference type="HAMAP" id="MF_00595">
    <property type="entry name" value="PEPcase_type1"/>
    <property type="match status" value="1"/>
</dbReference>
<evidence type="ECO:0000256" key="12">
    <source>
        <dbReference type="PROSITE-ProRule" id="PRU10112"/>
    </source>
</evidence>
<evidence type="ECO:0000256" key="4">
    <source>
        <dbReference type="ARBA" id="ARBA00012305"/>
    </source>
</evidence>
<sequence>MGKSESSNTLTDPDADTAAPLRDIDFAETDALLRDDVRRLGAMVGQMLAEQQSPAFLDQVESVRRMAIARRENDEPIDALATRLCEVPPDDAEALVRAFAAYFGATNLAERVHRIRRRRDHQRNGDAPQPGGLEAVLGELRDAGVSFDELAAFLPRLSVEPVFTAHPTEIVRRALLDKERTIVERLVADIDRSRTPPERRSDEARIRLALTSTWQTADAPSQKPTVQDEVEHVGFYLAHVLYRTLPVFYEAFADAIEAVYGQRVAVPKVLRFGTWVGGDMDGNPNVNADTMRAALDAQRALALAQYRADLRALGGVLTQSLGRVEVDDALLARIEAYGAQWPGVIAAIAPRRADMPYRVLLELMDARLAATGTSQADGYAGLDGFIADLELLDASLAHHRGEHAGRFALQRVLRRARGFGFHLAALDLRQDSAVHEEALAALLADPDWASRPAPEQVERLHRAIEGEEAAGGVPENEVAASTLAVFREACELRGSHGDDAIGLYIISMARSAADALAVLALARMADCVEGEDARVPLDVAPLFETVDDLDAAPAVMRALFDDPVYRAHLRARGDRQTVMLGYSDSAKDGGLLASRWALQRTQVELSALAQASGVRIVFFHGRGGSISRGGGKTSRAVLAAPRGSVDGSLRMTEQGEVIHRKYGIRALALRNLEQATAAVLRASLRPRAPDSREARWREIASELAGVARSHYRALVYDAPGFDDYFRAATPIDVIERLHIGSRPARRRNAGIRGLRAIPWVFAWAQNRSGLTAWYGVGQALRHGVETHGREAMAEMARDWPFFGTLLDDLEMTLAKSDLAIFERYSRLASAHDMFFPGIADEFARTRDTLLAIRDEDALLTRDPRLRLSIRLRNPYVDPISLLQVELLRRWRAGGRQDDDTLRALLATVNGIAAGIQNTG</sequence>
<dbReference type="PROSITE" id="PS00781">
    <property type="entry name" value="PEPCASE_1"/>
    <property type="match status" value="1"/>
</dbReference>
<dbReference type="EC" id="4.1.1.31" evidence="4 10"/>
<evidence type="ECO:0000256" key="11">
    <source>
        <dbReference type="PROSITE-ProRule" id="PRU10111"/>
    </source>
</evidence>
<gene>
    <name evidence="10 14" type="primary">ppc</name>
    <name evidence="14" type="ORF">ACFOM9_12070</name>
</gene>
<evidence type="ECO:0000256" key="3">
    <source>
        <dbReference type="ARBA" id="ARBA00008346"/>
    </source>
</evidence>
<evidence type="ECO:0000256" key="13">
    <source>
        <dbReference type="SAM" id="MobiDB-lite"/>
    </source>
</evidence>
<dbReference type="InterPro" id="IPR033129">
    <property type="entry name" value="PEPCASE_His_AS"/>
</dbReference>
<reference evidence="15" key="1">
    <citation type="journal article" date="2019" name="Int. J. Syst. Evol. Microbiol.">
        <title>The Global Catalogue of Microorganisms (GCM) 10K type strain sequencing project: providing services to taxonomists for standard genome sequencing and annotation.</title>
        <authorList>
            <consortium name="The Broad Institute Genomics Platform"/>
            <consortium name="The Broad Institute Genome Sequencing Center for Infectious Disease"/>
            <person name="Wu L."/>
            <person name="Ma J."/>
        </authorList>
    </citation>
    <scope>NUCLEOTIDE SEQUENCE [LARGE SCALE GENOMIC DNA]</scope>
    <source>
        <strain evidence="15">KCTC 42211</strain>
    </source>
</reference>
<comment type="function">
    <text evidence="2 10">Forms oxaloacetate, a four-carbon dicarboxylic acid source for the tricarboxylic acid cycle.</text>
</comment>
<dbReference type="Proteomes" id="UP001595724">
    <property type="component" value="Unassembled WGS sequence"/>
</dbReference>
<evidence type="ECO:0000256" key="7">
    <source>
        <dbReference type="ARBA" id="ARBA00023239"/>
    </source>
</evidence>
<keyword evidence="6 10" id="KW-0460">Magnesium</keyword>
<evidence type="ECO:0000256" key="2">
    <source>
        <dbReference type="ARBA" id="ARBA00003670"/>
    </source>
</evidence>
<comment type="caution">
    <text evidence="14">The sequence shown here is derived from an EMBL/GenBank/DDBJ whole genome shotgun (WGS) entry which is preliminary data.</text>
</comment>
<comment type="similarity">
    <text evidence="3 10">Belongs to the PEPCase type 1 family.</text>
</comment>
<dbReference type="EMBL" id="JBHRYF010000008">
    <property type="protein sequence ID" value="MFC3660806.1"/>
    <property type="molecule type" value="Genomic_DNA"/>
</dbReference>
<accession>A0ABV7UV97</accession>
<evidence type="ECO:0000256" key="1">
    <source>
        <dbReference type="ARBA" id="ARBA00001946"/>
    </source>
</evidence>
<keyword evidence="8 10" id="KW-0120">Carbon dioxide fixation</keyword>
<keyword evidence="7 10" id="KW-0456">Lyase</keyword>
<evidence type="ECO:0000256" key="10">
    <source>
        <dbReference type="HAMAP-Rule" id="MF_00595"/>
    </source>
</evidence>
<dbReference type="InterPro" id="IPR022805">
    <property type="entry name" value="PEP_COase_bac/pln-type"/>
</dbReference>
<dbReference type="Gene3D" id="1.20.1440.90">
    <property type="entry name" value="Phosphoenolpyruvate/pyruvate domain"/>
    <property type="match status" value="1"/>
</dbReference>
<dbReference type="InterPro" id="IPR018129">
    <property type="entry name" value="PEP_COase_Lys_AS"/>
</dbReference>
<dbReference type="SUPFAM" id="SSF51621">
    <property type="entry name" value="Phosphoenolpyruvate/pyruvate domain"/>
    <property type="match status" value="1"/>
</dbReference>
<dbReference type="NCBIfam" id="NF000584">
    <property type="entry name" value="PRK00009.1"/>
    <property type="match status" value="1"/>
</dbReference>
<keyword evidence="15" id="KW-1185">Reference proteome</keyword>
<evidence type="ECO:0000256" key="6">
    <source>
        <dbReference type="ARBA" id="ARBA00022842"/>
    </source>
</evidence>
<protein>
    <recommendedName>
        <fullName evidence="5 10">Phosphoenolpyruvate carboxylase</fullName>
        <shortName evidence="10">PEPC</shortName>
        <shortName evidence="10">PEPCase</shortName>
        <ecNumber evidence="4 10">4.1.1.31</ecNumber>
    </recommendedName>
</protein>
<feature type="active site" evidence="10 11">
    <location>
        <position position="166"/>
    </location>
</feature>
<dbReference type="PANTHER" id="PTHR30523">
    <property type="entry name" value="PHOSPHOENOLPYRUVATE CARBOXYLASE"/>
    <property type="match status" value="1"/>
</dbReference>
<dbReference type="PRINTS" id="PR00150">
    <property type="entry name" value="PEPCARBXLASE"/>
</dbReference>
<dbReference type="InterPro" id="IPR021135">
    <property type="entry name" value="PEP_COase"/>
</dbReference>
<dbReference type="PANTHER" id="PTHR30523:SF6">
    <property type="entry name" value="PHOSPHOENOLPYRUVATE CARBOXYLASE"/>
    <property type="match status" value="1"/>
</dbReference>
<feature type="active site" evidence="10 12">
    <location>
        <position position="587"/>
    </location>
</feature>
<dbReference type="Pfam" id="PF00311">
    <property type="entry name" value="PEPcase"/>
    <property type="match status" value="1"/>
</dbReference>
<feature type="compositionally biased region" description="Polar residues" evidence="13">
    <location>
        <begin position="1"/>
        <end position="11"/>
    </location>
</feature>
<feature type="region of interest" description="Disordered" evidence="13">
    <location>
        <begin position="1"/>
        <end position="21"/>
    </location>
</feature>
<evidence type="ECO:0000256" key="8">
    <source>
        <dbReference type="ARBA" id="ARBA00023300"/>
    </source>
</evidence>
<evidence type="ECO:0000256" key="9">
    <source>
        <dbReference type="ARBA" id="ARBA00048995"/>
    </source>
</evidence>
<evidence type="ECO:0000313" key="15">
    <source>
        <dbReference type="Proteomes" id="UP001595724"/>
    </source>
</evidence>
<comment type="subunit">
    <text evidence="10">Homotetramer.</text>
</comment>
<evidence type="ECO:0000313" key="14">
    <source>
        <dbReference type="EMBL" id="MFC3660806.1"/>
    </source>
</evidence>
<dbReference type="RefSeq" id="WP_386710876.1">
    <property type="nucleotide sequence ID" value="NZ_JBHRYF010000008.1"/>
</dbReference>
<organism evidence="14 15">
    <name type="scientific">Luteimonas notoginsengisoli</name>
    <dbReference type="NCBI Taxonomy" id="1578200"/>
    <lineage>
        <taxon>Bacteria</taxon>
        <taxon>Pseudomonadati</taxon>
        <taxon>Pseudomonadota</taxon>
        <taxon>Gammaproteobacteria</taxon>
        <taxon>Lysobacterales</taxon>
        <taxon>Lysobacteraceae</taxon>
        <taxon>Luteimonas</taxon>
    </lineage>
</organism>
<dbReference type="InterPro" id="IPR015813">
    <property type="entry name" value="Pyrv/PenolPyrv_kinase-like_dom"/>
</dbReference>
<comment type="catalytic activity">
    <reaction evidence="9 10">
        <text>oxaloacetate + phosphate = phosphoenolpyruvate + hydrogencarbonate</text>
        <dbReference type="Rhea" id="RHEA:28370"/>
        <dbReference type="ChEBI" id="CHEBI:16452"/>
        <dbReference type="ChEBI" id="CHEBI:17544"/>
        <dbReference type="ChEBI" id="CHEBI:43474"/>
        <dbReference type="ChEBI" id="CHEBI:58702"/>
        <dbReference type="EC" id="4.1.1.31"/>
    </reaction>
</comment>
<name>A0ABV7UV97_9GAMM</name>
<evidence type="ECO:0000256" key="5">
    <source>
        <dbReference type="ARBA" id="ARBA00022419"/>
    </source>
</evidence>
<dbReference type="PROSITE" id="PS00393">
    <property type="entry name" value="PEPCASE_2"/>
    <property type="match status" value="1"/>
</dbReference>
<dbReference type="GO" id="GO:0008964">
    <property type="term" value="F:phosphoenolpyruvate carboxylase activity"/>
    <property type="evidence" value="ECO:0007669"/>
    <property type="project" value="UniProtKB-EC"/>
</dbReference>
<proteinExistence type="inferred from homology"/>